<keyword evidence="1" id="KW-0805">Transcription regulation</keyword>
<sequence length="288" mass="32971">MNPLRKHFDVDTSLPVELVLRSTKNTQSELPDHLHDWFEIIYVHSGSGTFFINHTFYEMQAGDLFLIPGNTIHRTLPNPEQPITSSAMFFSSQYVQSAAISKEAFSYLRCFELAKSNRHYKLELLEAEQQRLESAINEMQEELRLRQPGYRQAVLLLLQTVLLHLNRKANPGQIAKDSHSGHNSPPWMQAALNYIDSHLIEDLQLTAMARRAAVSPSYFSRTFKQMTGLSVTEFIIAKRITLAKELLLTTDHTIAEIAGQCGFESLPHFYRMFKKFAGSTPNHYKRSV</sequence>
<evidence type="ECO:0000256" key="3">
    <source>
        <dbReference type="ARBA" id="ARBA00023163"/>
    </source>
</evidence>
<evidence type="ECO:0000256" key="2">
    <source>
        <dbReference type="ARBA" id="ARBA00023125"/>
    </source>
</evidence>
<keyword evidence="6" id="KW-1185">Reference proteome</keyword>
<evidence type="ECO:0000313" key="5">
    <source>
        <dbReference type="EMBL" id="REE55437.1"/>
    </source>
</evidence>
<dbReference type="Pfam" id="PF02311">
    <property type="entry name" value="AraC_binding"/>
    <property type="match status" value="1"/>
</dbReference>
<dbReference type="SUPFAM" id="SSF51215">
    <property type="entry name" value="Regulatory protein AraC"/>
    <property type="match status" value="1"/>
</dbReference>
<evidence type="ECO:0000256" key="1">
    <source>
        <dbReference type="ARBA" id="ARBA00023015"/>
    </source>
</evidence>
<accession>A0A3D9Q681</accession>
<evidence type="ECO:0000313" key="6">
    <source>
        <dbReference type="Proteomes" id="UP000256304"/>
    </source>
</evidence>
<dbReference type="SMART" id="SM00342">
    <property type="entry name" value="HTH_ARAC"/>
    <property type="match status" value="1"/>
</dbReference>
<dbReference type="Gene3D" id="2.60.120.10">
    <property type="entry name" value="Jelly Rolls"/>
    <property type="match status" value="1"/>
</dbReference>
<dbReference type="Pfam" id="PF12833">
    <property type="entry name" value="HTH_18"/>
    <property type="match status" value="1"/>
</dbReference>
<dbReference type="InterPro" id="IPR003313">
    <property type="entry name" value="AraC-bd"/>
</dbReference>
<dbReference type="Proteomes" id="UP000256304">
    <property type="component" value="Unassembled WGS sequence"/>
</dbReference>
<dbReference type="GO" id="GO:0003700">
    <property type="term" value="F:DNA-binding transcription factor activity"/>
    <property type="evidence" value="ECO:0007669"/>
    <property type="project" value="InterPro"/>
</dbReference>
<dbReference type="GO" id="GO:0043565">
    <property type="term" value="F:sequence-specific DNA binding"/>
    <property type="evidence" value="ECO:0007669"/>
    <property type="project" value="InterPro"/>
</dbReference>
<dbReference type="InterPro" id="IPR037923">
    <property type="entry name" value="HTH-like"/>
</dbReference>
<dbReference type="EMBL" id="QTTN01000068">
    <property type="protein sequence ID" value="REE55437.1"/>
    <property type="molecule type" value="Genomic_DNA"/>
</dbReference>
<dbReference type="PANTHER" id="PTHR43280">
    <property type="entry name" value="ARAC-FAMILY TRANSCRIPTIONAL REGULATOR"/>
    <property type="match status" value="1"/>
</dbReference>
<comment type="caution">
    <text evidence="5">The sequence shown here is derived from an EMBL/GenBank/DDBJ whole genome shotgun (WGS) entry which is preliminary data.</text>
</comment>
<evidence type="ECO:0000259" key="4">
    <source>
        <dbReference type="PROSITE" id="PS01124"/>
    </source>
</evidence>
<dbReference type="PROSITE" id="PS01124">
    <property type="entry name" value="HTH_ARAC_FAMILY_2"/>
    <property type="match status" value="1"/>
</dbReference>
<organism evidence="5 6">
    <name type="scientific">Paenibacillus taihuensis</name>
    <dbReference type="NCBI Taxonomy" id="1156355"/>
    <lineage>
        <taxon>Bacteria</taxon>
        <taxon>Bacillati</taxon>
        <taxon>Bacillota</taxon>
        <taxon>Bacilli</taxon>
        <taxon>Bacillales</taxon>
        <taxon>Paenibacillaceae</taxon>
        <taxon>Paenibacillus</taxon>
    </lineage>
</organism>
<dbReference type="InterPro" id="IPR009057">
    <property type="entry name" value="Homeodomain-like_sf"/>
</dbReference>
<proteinExistence type="predicted"/>
<feature type="domain" description="HTH araC/xylS-type" evidence="4">
    <location>
        <begin position="189"/>
        <end position="287"/>
    </location>
</feature>
<dbReference type="OrthoDB" id="8737373at2"/>
<dbReference type="AlphaFoldDB" id="A0A3D9Q681"/>
<dbReference type="InterPro" id="IPR020449">
    <property type="entry name" value="Tscrpt_reg_AraC-type_HTH"/>
</dbReference>
<keyword evidence="2 5" id="KW-0238">DNA-binding</keyword>
<dbReference type="SUPFAM" id="SSF46689">
    <property type="entry name" value="Homeodomain-like"/>
    <property type="match status" value="2"/>
</dbReference>
<dbReference type="Gene3D" id="1.10.10.60">
    <property type="entry name" value="Homeodomain-like"/>
    <property type="match status" value="2"/>
</dbReference>
<protein>
    <submittedName>
        <fullName evidence="5">AraC-like DNA-binding protein</fullName>
    </submittedName>
</protein>
<dbReference type="RefSeq" id="WP_116192740.1">
    <property type="nucleotide sequence ID" value="NZ_QTTN01000068.1"/>
</dbReference>
<reference evidence="5 6" key="1">
    <citation type="submission" date="2018-08" db="EMBL/GenBank/DDBJ databases">
        <title>Genomic Encyclopedia of Type Strains, Phase III (KMG-III): the genomes of soil and plant-associated and newly described type strains.</title>
        <authorList>
            <person name="Whitman W."/>
        </authorList>
    </citation>
    <scope>NUCLEOTIDE SEQUENCE [LARGE SCALE GENOMIC DNA]</scope>
    <source>
        <strain evidence="5 6">CGMCC 1.10966</strain>
    </source>
</reference>
<keyword evidence="3" id="KW-0804">Transcription</keyword>
<dbReference type="PRINTS" id="PR00032">
    <property type="entry name" value="HTHARAC"/>
</dbReference>
<dbReference type="InterPro" id="IPR018060">
    <property type="entry name" value="HTH_AraC"/>
</dbReference>
<gene>
    <name evidence="5" type="ORF">A8990_1688</name>
</gene>
<dbReference type="PANTHER" id="PTHR43280:SF28">
    <property type="entry name" value="HTH-TYPE TRANSCRIPTIONAL ACTIVATOR RHAS"/>
    <property type="match status" value="1"/>
</dbReference>
<dbReference type="InterPro" id="IPR014710">
    <property type="entry name" value="RmlC-like_jellyroll"/>
</dbReference>
<name>A0A3D9Q681_9BACL</name>